<dbReference type="Gene3D" id="3.40.50.850">
    <property type="entry name" value="Isochorismatase-like"/>
    <property type="match status" value="1"/>
</dbReference>
<dbReference type="PANTHER" id="PTHR43540:SF3">
    <property type="entry name" value="ENTEROBACTIN SYNTHASE COMPONENT B"/>
    <property type="match status" value="1"/>
</dbReference>
<dbReference type="InterPro" id="IPR036380">
    <property type="entry name" value="Isochorismatase-like_sf"/>
</dbReference>
<dbReference type="InterPro" id="IPR050272">
    <property type="entry name" value="Isochorismatase-like_hydrls"/>
</dbReference>
<dbReference type="InterPro" id="IPR016291">
    <property type="entry name" value="Isochorismatase"/>
</dbReference>
<accession>A0A0M4MDM8</accession>
<dbReference type="PRINTS" id="PR01398">
    <property type="entry name" value="ISCHRISMTASE"/>
</dbReference>
<evidence type="ECO:0000313" key="3">
    <source>
        <dbReference type="EMBL" id="ALE27508.1"/>
    </source>
</evidence>
<feature type="domain" description="Isochorismatase-like" evidence="2">
    <location>
        <begin position="35"/>
        <end position="205"/>
    </location>
</feature>
<evidence type="ECO:0000259" key="2">
    <source>
        <dbReference type="Pfam" id="PF00857"/>
    </source>
</evidence>
<protein>
    <submittedName>
        <fullName evidence="3">Isochorismatase</fullName>
    </submittedName>
</protein>
<reference evidence="3" key="1">
    <citation type="journal article" date="2015" name="Chem. Biol.">
        <title>Characterization of the Biosynthetic Gene Cluster for Benzoxazole Antibiotics A33853 Reveals Unusual Assembly Logic.</title>
        <authorList>
            <person name="Lv M."/>
            <person name="Zhao J."/>
            <person name="Deng Z."/>
            <person name="Yu Y."/>
        </authorList>
    </citation>
    <scope>NUCLEOTIDE SEQUENCE</scope>
    <source>
        <strain evidence="3">NRRL 12068</strain>
    </source>
</reference>
<keyword evidence="1" id="KW-0378">Hydrolase</keyword>
<name>A0A0M4MDM8_9ACTN</name>
<dbReference type="EMBL" id="KR476659">
    <property type="protein sequence ID" value="ALE27508.1"/>
    <property type="molecule type" value="Genomic_DNA"/>
</dbReference>
<dbReference type="SUPFAM" id="SSF52499">
    <property type="entry name" value="Isochorismatase-like hydrolases"/>
    <property type="match status" value="1"/>
</dbReference>
<dbReference type="InterPro" id="IPR000868">
    <property type="entry name" value="Isochorismatase-like_dom"/>
</dbReference>
<dbReference type="AlphaFoldDB" id="A0A0M4MDM8"/>
<sequence>MTQAAVPEIVPHAMPTAAELPRNTAEWVLDPDRAVLLVHDMQRFFVEKLPAHRSPRTELVGHTVALREAAVRAGVPVLYTAQPGDMSPDDRGLLADFWGPGMSARPEDRAVVDELVPDEGDTVLVKWRASAYHGGELLRLLRASGRDQLVLCGIYAHVGVLLTAADGFAHGIRTFVAGDATADFSRRHHRLALSYMAARCAMVLPTSGLVAALDGRRAGDAELAEARS</sequence>
<dbReference type="GO" id="GO:0008908">
    <property type="term" value="F:isochorismatase activity"/>
    <property type="evidence" value="ECO:0007669"/>
    <property type="project" value="InterPro"/>
</dbReference>
<organism evidence="3">
    <name type="scientific">Streptomyces sp. NRRL 12068</name>
    <dbReference type="NCBI Taxonomy" id="1715678"/>
    <lineage>
        <taxon>Bacteria</taxon>
        <taxon>Bacillati</taxon>
        <taxon>Actinomycetota</taxon>
        <taxon>Actinomycetes</taxon>
        <taxon>Kitasatosporales</taxon>
        <taxon>Streptomycetaceae</taxon>
        <taxon>Streptomyces</taxon>
    </lineage>
</organism>
<dbReference type="PANTHER" id="PTHR43540">
    <property type="entry name" value="PEROXYUREIDOACRYLATE/UREIDOACRYLATE AMIDOHYDROLASE-RELATED"/>
    <property type="match status" value="1"/>
</dbReference>
<dbReference type="Pfam" id="PF00857">
    <property type="entry name" value="Isochorismatase"/>
    <property type="match status" value="1"/>
</dbReference>
<gene>
    <name evidence="3" type="primary">bomP</name>
</gene>
<evidence type="ECO:0000256" key="1">
    <source>
        <dbReference type="ARBA" id="ARBA00022801"/>
    </source>
</evidence>
<proteinExistence type="predicted"/>